<organism evidence="3 4">
    <name type="scientific">Laccaria amethystina LaAM-08-1</name>
    <dbReference type="NCBI Taxonomy" id="1095629"/>
    <lineage>
        <taxon>Eukaryota</taxon>
        <taxon>Fungi</taxon>
        <taxon>Dikarya</taxon>
        <taxon>Basidiomycota</taxon>
        <taxon>Agaricomycotina</taxon>
        <taxon>Agaricomycetes</taxon>
        <taxon>Agaricomycetidae</taxon>
        <taxon>Agaricales</taxon>
        <taxon>Agaricineae</taxon>
        <taxon>Hydnangiaceae</taxon>
        <taxon>Laccaria</taxon>
    </lineage>
</organism>
<accession>A0A0C9WTS4</accession>
<reference evidence="4" key="2">
    <citation type="submission" date="2015-01" db="EMBL/GenBank/DDBJ databases">
        <title>Evolutionary Origins and Diversification of the Mycorrhizal Mutualists.</title>
        <authorList>
            <consortium name="DOE Joint Genome Institute"/>
            <consortium name="Mycorrhizal Genomics Consortium"/>
            <person name="Kohler A."/>
            <person name="Kuo A."/>
            <person name="Nagy L.G."/>
            <person name="Floudas D."/>
            <person name="Copeland A."/>
            <person name="Barry K.W."/>
            <person name="Cichocki N."/>
            <person name="Veneault-Fourrey C."/>
            <person name="LaButti K."/>
            <person name="Lindquist E.A."/>
            <person name="Lipzen A."/>
            <person name="Lundell T."/>
            <person name="Morin E."/>
            <person name="Murat C."/>
            <person name="Riley R."/>
            <person name="Ohm R."/>
            <person name="Sun H."/>
            <person name="Tunlid A."/>
            <person name="Henrissat B."/>
            <person name="Grigoriev I.V."/>
            <person name="Hibbett D.S."/>
            <person name="Martin F."/>
        </authorList>
    </citation>
    <scope>NUCLEOTIDE SEQUENCE [LARGE SCALE GENOMIC DNA]</scope>
    <source>
        <strain evidence="4">LaAM-08-1</strain>
    </source>
</reference>
<feature type="compositionally biased region" description="Low complexity" evidence="1">
    <location>
        <begin position="88"/>
        <end position="102"/>
    </location>
</feature>
<dbReference type="Proteomes" id="UP000054477">
    <property type="component" value="Unassembled WGS sequence"/>
</dbReference>
<dbReference type="AlphaFoldDB" id="A0A0C9WTS4"/>
<dbReference type="InterPro" id="IPR046522">
    <property type="entry name" value="DUF6699"/>
</dbReference>
<evidence type="ECO:0000259" key="2">
    <source>
        <dbReference type="Pfam" id="PF20415"/>
    </source>
</evidence>
<feature type="compositionally biased region" description="Pro residues" evidence="1">
    <location>
        <begin position="49"/>
        <end position="60"/>
    </location>
</feature>
<feature type="domain" description="DUF6699" evidence="2">
    <location>
        <begin position="300"/>
        <end position="435"/>
    </location>
</feature>
<evidence type="ECO:0000313" key="3">
    <source>
        <dbReference type="EMBL" id="KIJ91763.1"/>
    </source>
</evidence>
<evidence type="ECO:0000256" key="1">
    <source>
        <dbReference type="SAM" id="MobiDB-lite"/>
    </source>
</evidence>
<name>A0A0C9WTS4_9AGAR</name>
<sequence>MFNDMPPLVNDPNPPFIPPPAGASTGGQPGYSGYSNPFPGASASNWPGTPYPHPSAPLAPQPTSAQSWTFGQTNPWNAPAAPWPSAPTTPGGTWGGMTPAGSLPQTPYTPFSNPHHAPASAPPFSQPNVGHYPPFSQSNVGHYPPPSQPNVGQYPPYSQPNVGHYPPFSQPNTGYPSAPNEEQSGWFGSSLGMKKSNSYHGYPKRPGGLGATGGLGVGGYPSPTGTGAGGGYMQYGEGFDEMNLSRRPRDWRADYHARQGISSYLPKVGRSRSDVQEYSDPTRRILHPLLQYTPSHPPIYHDLRDNPLRPNTLEFLNLQRPHNDIDYAQLATQPPSSVMRIYHPLLPWYIDVQQSHTNGITVFDVLTQIWQQLHTAISGKHYWNEELGEQERAALAKAFWGRSRGAQDEVARGIMRVDFLGGKVVLMGFVRGKNGMWEMKTRKNDSPITGNMQLHPS</sequence>
<feature type="region of interest" description="Disordered" evidence="1">
    <location>
        <begin position="1"/>
        <end position="189"/>
    </location>
</feature>
<evidence type="ECO:0000313" key="4">
    <source>
        <dbReference type="Proteomes" id="UP000054477"/>
    </source>
</evidence>
<gene>
    <name evidence="3" type="ORF">K443DRAFT_685744</name>
</gene>
<feature type="compositionally biased region" description="Pro residues" evidence="1">
    <location>
        <begin position="12"/>
        <end position="21"/>
    </location>
</feature>
<feature type="compositionally biased region" description="Low complexity" evidence="1">
    <location>
        <begin position="1"/>
        <end position="11"/>
    </location>
</feature>
<feature type="compositionally biased region" description="Polar residues" evidence="1">
    <location>
        <begin position="61"/>
        <end position="72"/>
    </location>
</feature>
<dbReference type="OrthoDB" id="3265169at2759"/>
<dbReference type="STRING" id="1095629.A0A0C9WTS4"/>
<protein>
    <recommendedName>
        <fullName evidence="2">DUF6699 domain-containing protein</fullName>
    </recommendedName>
</protein>
<dbReference type="HOGENOM" id="CLU_540841_0_0_1"/>
<dbReference type="Pfam" id="PF20415">
    <property type="entry name" value="DUF6699"/>
    <property type="match status" value="1"/>
</dbReference>
<feature type="compositionally biased region" description="Low complexity" evidence="1">
    <location>
        <begin position="110"/>
        <end position="119"/>
    </location>
</feature>
<reference evidence="3 4" key="1">
    <citation type="submission" date="2014-04" db="EMBL/GenBank/DDBJ databases">
        <authorList>
            <consortium name="DOE Joint Genome Institute"/>
            <person name="Kuo A."/>
            <person name="Kohler A."/>
            <person name="Nagy L.G."/>
            <person name="Floudas D."/>
            <person name="Copeland A."/>
            <person name="Barry K.W."/>
            <person name="Cichocki N."/>
            <person name="Veneault-Fourrey C."/>
            <person name="LaButti K."/>
            <person name="Lindquist E.A."/>
            <person name="Lipzen A."/>
            <person name="Lundell T."/>
            <person name="Morin E."/>
            <person name="Murat C."/>
            <person name="Sun H."/>
            <person name="Tunlid A."/>
            <person name="Henrissat B."/>
            <person name="Grigoriev I.V."/>
            <person name="Hibbett D.S."/>
            <person name="Martin F."/>
            <person name="Nordberg H.P."/>
            <person name="Cantor M.N."/>
            <person name="Hua S.X."/>
        </authorList>
    </citation>
    <scope>NUCLEOTIDE SEQUENCE [LARGE SCALE GENOMIC DNA]</scope>
    <source>
        <strain evidence="3 4">LaAM-08-1</strain>
    </source>
</reference>
<keyword evidence="4" id="KW-1185">Reference proteome</keyword>
<proteinExistence type="predicted"/>
<dbReference type="EMBL" id="KN838971">
    <property type="protein sequence ID" value="KIJ91763.1"/>
    <property type="molecule type" value="Genomic_DNA"/>
</dbReference>
<feature type="compositionally biased region" description="Polar residues" evidence="1">
    <location>
        <begin position="170"/>
        <end position="187"/>
    </location>
</feature>